<dbReference type="Gene3D" id="1.20.1250.20">
    <property type="entry name" value="MFS general substrate transporter like domains"/>
    <property type="match status" value="1"/>
</dbReference>
<keyword evidence="9" id="KW-1185">Reference proteome</keyword>
<feature type="transmembrane region" description="Helical" evidence="6">
    <location>
        <begin position="293"/>
        <end position="317"/>
    </location>
</feature>
<dbReference type="STRING" id="154538.A0A1M2VFD2"/>
<feature type="domain" description="Major facilitator superfamily (MFS) profile" evidence="7">
    <location>
        <begin position="61"/>
        <end position="479"/>
    </location>
</feature>
<dbReference type="OMA" id="MYHKLGD"/>
<comment type="caution">
    <text evidence="8">The sequence shown here is derived from an EMBL/GenBank/DDBJ whole genome shotgun (WGS) entry which is preliminary data.</text>
</comment>
<feature type="transmembrane region" description="Helical" evidence="6">
    <location>
        <begin position="329"/>
        <end position="349"/>
    </location>
</feature>
<keyword evidence="4 6" id="KW-0472">Membrane</keyword>
<dbReference type="FunFam" id="1.20.1250.20:FF:000082">
    <property type="entry name" value="MFS multidrug transporter, putative"/>
    <property type="match status" value="1"/>
</dbReference>
<keyword evidence="3 6" id="KW-1133">Transmembrane helix</keyword>
<evidence type="ECO:0000256" key="5">
    <source>
        <dbReference type="SAM" id="MobiDB-lite"/>
    </source>
</evidence>
<dbReference type="Proteomes" id="UP000184267">
    <property type="component" value="Unassembled WGS sequence"/>
</dbReference>
<accession>A0A1M2VFD2</accession>
<evidence type="ECO:0000256" key="4">
    <source>
        <dbReference type="ARBA" id="ARBA00023136"/>
    </source>
</evidence>
<keyword evidence="2 6" id="KW-0812">Transmembrane</keyword>
<dbReference type="SUPFAM" id="SSF103473">
    <property type="entry name" value="MFS general substrate transporter"/>
    <property type="match status" value="1"/>
</dbReference>
<evidence type="ECO:0000256" key="2">
    <source>
        <dbReference type="ARBA" id="ARBA00022692"/>
    </source>
</evidence>
<dbReference type="InterPro" id="IPR020846">
    <property type="entry name" value="MFS_dom"/>
</dbReference>
<dbReference type="GO" id="GO:0005886">
    <property type="term" value="C:plasma membrane"/>
    <property type="evidence" value="ECO:0007669"/>
    <property type="project" value="TreeGrafter"/>
</dbReference>
<gene>
    <name evidence="8" type="ORF">TRAPUB_2813</name>
</gene>
<comment type="subcellular location">
    <subcellularLocation>
        <location evidence="1">Membrane</location>
        <topology evidence="1">Multi-pass membrane protein</topology>
    </subcellularLocation>
</comment>
<feature type="transmembrane region" description="Helical" evidence="6">
    <location>
        <begin position="126"/>
        <end position="143"/>
    </location>
</feature>
<dbReference type="Pfam" id="PF07690">
    <property type="entry name" value="MFS_1"/>
    <property type="match status" value="1"/>
</dbReference>
<evidence type="ECO:0000313" key="9">
    <source>
        <dbReference type="Proteomes" id="UP000184267"/>
    </source>
</evidence>
<feature type="transmembrane region" description="Helical" evidence="6">
    <location>
        <begin position="220"/>
        <end position="244"/>
    </location>
</feature>
<dbReference type="PANTHER" id="PTHR23502">
    <property type="entry name" value="MAJOR FACILITATOR SUPERFAMILY"/>
    <property type="match status" value="1"/>
</dbReference>
<dbReference type="CDD" id="cd17323">
    <property type="entry name" value="MFS_Tpo1_MDR_like"/>
    <property type="match status" value="1"/>
</dbReference>
<evidence type="ECO:0000256" key="3">
    <source>
        <dbReference type="ARBA" id="ARBA00022989"/>
    </source>
</evidence>
<dbReference type="PANTHER" id="PTHR23502:SF7">
    <property type="entry name" value="DRUG_PROTON ANTIPORTER YHK8-RELATED"/>
    <property type="match status" value="1"/>
</dbReference>
<evidence type="ECO:0000259" key="7">
    <source>
        <dbReference type="PROSITE" id="PS50850"/>
    </source>
</evidence>
<feature type="transmembrane region" description="Helical" evidence="6">
    <location>
        <begin position="149"/>
        <end position="174"/>
    </location>
</feature>
<dbReference type="AlphaFoldDB" id="A0A1M2VFD2"/>
<feature type="transmembrane region" description="Helical" evidence="6">
    <location>
        <begin position="186"/>
        <end position="208"/>
    </location>
</feature>
<evidence type="ECO:0000313" key="8">
    <source>
        <dbReference type="EMBL" id="OJT06351.1"/>
    </source>
</evidence>
<feature type="region of interest" description="Disordered" evidence="5">
    <location>
        <begin position="1"/>
        <end position="32"/>
    </location>
</feature>
<feature type="transmembrane region" description="Helical" evidence="6">
    <location>
        <begin position="370"/>
        <end position="389"/>
    </location>
</feature>
<sequence>MSSKASEAISVSDTDVEKSGAQAPALPVAGSNDGQASGGFEVKLEPADDPKCLSLWHKWLAVLVICTSTLCVTFDSSVAAFTEQGLARDLRTSHEVTILSLSLYVLGLGIGPLFVGPLSELYGRNVVYRVSYGLFFAFTWPTAFPPHIAVFLVFRFITGLCGSAFLSVAGGSVSDLFANHHVATPMAVYTVSPFVGPVLGPVMAGFVVQNTDWRWCYRVLLIWQFVQIVMLFFCVPETYVPVILKRKAHKLRKTTGDSRYYAPLEHQKHSLARMILYSCSTPFKLLMFDRMALALDVWSALLLGILYLAFQAFPIIFEEVHGFDIQSTGLAFIGIGVGITGALCTQPYWNSRFRAEAKKHGRHPPPEVRLLIAQFGGVLAPIGLFIMAFTTYKRVHWMGPIVGSGIFGAGMYYIYAGVFTYLVTAYRPIAASAMAANSALRSSFAAVFPLFAGAMYHRLGTVGATALLAGLTTLMTPLP</sequence>
<organism evidence="8 9">
    <name type="scientific">Trametes pubescens</name>
    <name type="common">White-rot fungus</name>
    <dbReference type="NCBI Taxonomy" id="154538"/>
    <lineage>
        <taxon>Eukaryota</taxon>
        <taxon>Fungi</taxon>
        <taxon>Dikarya</taxon>
        <taxon>Basidiomycota</taxon>
        <taxon>Agaricomycotina</taxon>
        <taxon>Agaricomycetes</taxon>
        <taxon>Polyporales</taxon>
        <taxon>Polyporaceae</taxon>
        <taxon>Trametes</taxon>
    </lineage>
</organism>
<protein>
    <recommendedName>
        <fullName evidence="7">Major facilitator superfamily (MFS) profile domain-containing protein</fullName>
    </recommendedName>
</protein>
<feature type="transmembrane region" description="Helical" evidence="6">
    <location>
        <begin position="401"/>
        <end position="423"/>
    </location>
</feature>
<dbReference type="PROSITE" id="PS50850">
    <property type="entry name" value="MFS"/>
    <property type="match status" value="1"/>
</dbReference>
<dbReference type="InterPro" id="IPR036259">
    <property type="entry name" value="MFS_trans_sf"/>
</dbReference>
<dbReference type="EMBL" id="MNAD01001319">
    <property type="protein sequence ID" value="OJT06351.1"/>
    <property type="molecule type" value="Genomic_DNA"/>
</dbReference>
<feature type="compositionally biased region" description="Polar residues" evidence="5">
    <location>
        <begin position="1"/>
        <end position="13"/>
    </location>
</feature>
<evidence type="ECO:0000256" key="1">
    <source>
        <dbReference type="ARBA" id="ARBA00004141"/>
    </source>
</evidence>
<dbReference type="OrthoDB" id="3561359at2759"/>
<dbReference type="GO" id="GO:0022857">
    <property type="term" value="F:transmembrane transporter activity"/>
    <property type="evidence" value="ECO:0007669"/>
    <property type="project" value="InterPro"/>
</dbReference>
<dbReference type="InterPro" id="IPR011701">
    <property type="entry name" value="MFS"/>
</dbReference>
<evidence type="ECO:0000256" key="6">
    <source>
        <dbReference type="SAM" id="Phobius"/>
    </source>
</evidence>
<name>A0A1M2VFD2_TRAPU</name>
<feature type="transmembrane region" description="Helical" evidence="6">
    <location>
        <begin position="101"/>
        <end position="119"/>
    </location>
</feature>
<reference evidence="8 9" key="1">
    <citation type="submission" date="2016-10" db="EMBL/GenBank/DDBJ databases">
        <title>Genome sequence of the basidiomycete white-rot fungus Trametes pubescens.</title>
        <authorList>
            <person name="Makela M.R."/>
            <person name="Granchi Z."/>
            <person name="Peng M."/>
            <person name="De Vries R.P."/>
            <person name="Grigoriev I."/>
            <person name="Riley R."/>
            <person name="Hilden K."/>
        </authorList>
    </citation>
    <scope>NUCLEOTIDE SEQUENCE [LARGE SCALE GENOMIC DNA]</scope>
    <source>
        <strain evidence="8 9">FBCC735</strain>
    </source>
</reference>
<proteinExistence type="predicted"/>
<feature type="transmembrane region" description="Helical" evidence="6">
    <location>
        <begin position="59"/>
        <end position="81"/>
    </location>
</feature>
<feature type="transmembrane region" description="Helical" evidence="6">
    <location>
        <begin position="444"/>
        <end position="469"/>
    </location>
</feature>